<dbReference type="PANTHER" id="PTHR34183">
    <property type="entry name" value="ENDOLYTIC PEPTIDOGLYCAN TRANSGLYCOSYLASE RLPA"/>
    <property type="match status" value="1"/>
</dbReference>
<sequence length="283" mass="30781">MRMRGVWIGVTAALLTACSSTPTSTPGRDSAPGHVPIDPWAVPEPVPKIEPRSRYGNPANYEVFGKRYRVLESAKGYRERGLASWYGTKFHGRRTSSGEPYDMFAITAAHKTLPLPTYVQVRNLENGRSLIVRVNDRGPFHPGRIIDLSYTAAVRLGVYQKGSAKVEVVALTEVPPAPAVPAEQQGPPPAEDELDALINNLRTAPGGPLPERLPFLQIAAFRNMNACVETKDALIRQNLLAISIREQGAVCQVLQGPFASDQDAQTQAQALRALGHSPVISYP</sequence>
<comment type="subcellular location">
    <subcellularLocation>
        <location evidence="4">Cell membrane</location>
        <topology evidence="4">Lipid-anchor</topology>
    </subcellularLocation>
</comment>
<dbReference type="SUPFAM" id="SSF50685">
    <property type="entry name" value="Barwin-like endoglucanases"/>
    <property type="match status" value="1"/>
</dbReference>
<keyword evidence="4" id="KW-0472">Membrane</keyword>
<keyword evidence="4" id="KW-1003">Cell membrane</keyword>
<dbReference type="SUPFAM" id="SSF110997">
    <property type="entry name" value="Sporulation related repeat"/>
    <property type="match status" value="1"/>
</dbReference>
<dbReference type="FunFam" id="2.40.40.10:FF:000003">
    <property type="entry name" value="Endolytic peptidoglycan transglycosylase RlpA"/>
    <property type="match status" value="1"/>
</dbReference>
<dbReference type="Gene3D" id="3.30.70.1070">
    <property type="entry name" value="Sporulation related repeat"/>
    <property type="match status" value="1"/>
</dbReference>
<dbReference type="STRING" id="1317117.ATO7_09962"/>
<dbReference type="InterPro" id="IPR009009">
    <property type="entry name" value="RlpA-like_DPBB"/>
</dbReference>
<keyword evidence="1" id="KW-0732">Signal</keyword>
<dbReference type="GO" id="GO:0071555">
    <property type="term" value="P:cell wall organization"/>
    <property type="evidence" value="ECO:0007669"/>
    <property type="project" value="UniProtKB-KW"/>
</dbReference>
<keyword evidence="8" id="KW-1185">Reference proteome</keyword>
<evidence type="ECO:0000256" key="5">
    <source>
        <dbReference type="RuleBase" id="RU003495"/>
    </source>
</evidence>
<evidence type="ECO:0000313" key="8">
    <source>
        <dbReference type="Proteomes" id="UP000192342"/>
    </source>
</evidence>
<dbReference type="AlphaFoldDB" id="A0A1Y1SED9"/>
<dbReference type="HAMAP" id="MF_02071">
    <property type="entry name" value="RlpA"/>
    <property type="match status" value="1"/>
</dbReference>
<comment type="similarity">
    <text evidence="4 5">Belongs to the RlpA family.</text>
</comment>
<dbReference type="Pfam" id="PF03330">
    <property type="entry name" value="DPBB_1"/>
    <property type="match status" value="1"/>
</dbReference>
<evidence type="ECO:0000256" key="2">
    <source>
        <dbReference type="ARBA" id="ARBA00023239"/>
    </source>
</evidence>
<keyword evidence="3 4" id="KW-0961">Cell wall biogenesis/degradation</keyword>
<accession>A0A1Y1SED9</accession>
<keyword evidence="2 4" id="KW-0456">Lyase</keyword>
<dbReference type="GO" id="GO:0000270">
    <property type="term" value="P:peptidoglycan metabolic process"/>
    <property type="evidence" value="ECO:0007669"/>
    <property type="project" value="UniProtKB-UniRule"/>
</dbReference>
<evidence type="ECO:0000256" key="1">
    <source>
        <dbReference type="ARBA" id="ARBA00022729"/>
    </source>
</evidence>
<protein>
    <recommendedName>
        <fullName evidence="4">Endolytic peptidoglycan transglycosylase RlpA</fullName>
        <ecNumber evidence="4">4.2.2.-</ecNumber>
    </recommendedName>
</protein>
<keyword evidence="4 7" id="KW-0449">Lipoprotein</keyword>
<dbReference type="Proteomes" id="UP000192342">
    <property type="component" value="Unassembled WGS sequence"/>
</dbReference>
<dbReference type="PANTHER" id="PTHR34183:SF1">
    <property type="entry name" value="ENDOLYTIC PEPTIDOGLYCAN TRANSGLYCOSYLASE RLPA"/>
    <property type="match status" value="1"/>
</dbReference>
<evidence type="ECO:0000256" key="4">
    <source>
        <dbReference type="HAMAP-Rule" id="MF_02071"/>
    </source>
</evidence>
<evidence type="ECO:0000313" key="7">
    <source>
        <dbReference type="EMBL" id="ORE87358.1"/>
    </source>
</evidence>
<name>A0A1Y1SED9_9GAMM</name>
<dbReference type="GO" id="GO:0005886">
    <property type="term" value="C:plasma membrane"/>
    <property type="evidence" value="ECO:0007669"/>
    <property type="project" value="UniProtKB-SubCell"/>
</dbReference>
<feature type="domain" description="SPOR" evidence="6">
    <location>
        <begin position="208"/>
        <end position="283"/>
    </location>
</feature>
<dbReference type="InterPro" id="IPR036908">
    <property type="entry name" value="RlpA-like_sf"/>
</dbReference>
<keyword evidence="4" id="KW-0564">Palmitate</keyword>
<dbReference type="OrthoDB" id="9779128at2"/>
<comment type="caution">
    <text evidence="7">The sequence shown here is derived from an EMBL/GenBank/DDBJ whole genome shotgun (WGS) entry which is preliminary data.</text>
</comment>
<dbReference type="InterPro" id="IPR036680">
    <property type="entry name" value="SPOR-like_sf"/>
</dbReference>
<evidence type="ECO:0000256" key="3">
    <source>
        <dbReference type="ARBA" id="ARBA00023316"/>
    </source>
</evidence>
<proteinExistence type="inferred from homology"/>
<reference evidence="7 8" key="1">
    <citation type="submission" date="2013-04" db="EMBL/GenBank/DDBJ databases">
        <title>Oceanococcus atlanticus 22II-S10r2 Genome Sequencing.</title>
        <authorList>
            <person name="Lai Q."/>
            <person name="Li G."/>
            <person name="Shao Z."/>
        </authorList>
    </citation>
    <scope>NUCLEOTIDE SEQUENCE [LARGE SCALE GENOMIC DNA]</scope>
    <source>
        <strain evidence="7 8">22II-S10r2</strain>
    </source>
</reference>
<gene>
    <name evidence="4" type="primary">rlpA</name>
    <name evidence="7" type="ORF">ATO7_09962</name>
</gene>
<dbReference type="Gene3D" id="2.40.40.10">
    <property type="entry name" value="RlpA-like domain"/>
    <property type="match status" value="1"/>
</dbReference>
<dbReference type="PROSITE" id="PS51257">
    <property type="entry name" value="PROKAR_LIPOPROTEIN"/>
    <property type="match status" value="1"/>
</dbReference>
<dbReference type="EMBL" id="AQQV01000002">
    <property type="protein sequence ID" value="ORE87358.1"/>
    <property type="molecule type" value="Genomic_DNA"/>
</dbReference>
<dbReference type="CDD" id="cd22268">
    <property type="entry name" value="DPBB_RlpA-like"/>
    <property type="match status" value="1"/>
</dbReference>
<organism evidence="7 8">
    <name type="scientific">Oceanococcus atlanticus</name>
    <dbReference type="NCBI Taxonomy" id="1317117"/>
    <lineage>
        <taxon>Bacteria</taxon>
        <taxon>Pseudomonadati</taxon>
        <taxon>Pseudomonadota</taxon>
        <taxon>Gammaproteobacteria</taxon>
        <taxon>Chromatiales</taxon>
        <taxon>Oceanococcaceae</taxon>
        <taxon>Oceanococcus</taxon>
    </lineage>
</organism>
<dbReference type="GO" id="GO:0009279">
    <property type="term" value="C:cell outer membrane"/>
    <property type="evidence" value="ECO:0007669"/>
    <property type="project" value="TreeGrafter"/>
</dbReference>
<dbReference type="InterPro" id="IPR012997">
    <property type="entry name" value="RplA"/>
</dbReference>
<dbReference type="GO" id="GO:0042834">
    <property type="term" value="F:peptidoglycan binding"/>
    <property type="evidence" value="ECO:0007669"/>
    <property type="project" value="InterPro"/>
</dbReference>
<dbReference type="GO" id="GO:0008932">
    <property type="term" value="F:lytic endotransglycosylase activity"/>
    <property type="evidence" value="ECO:0007669"/>
    <property type="project" value="UniProtKB-UniRule"/>
</dbReference>
<evidence type="ECO:0000259" key="6">
    <source>
        <dbReference type="PROSITE" id="PS51724"/>
    </source>
</evidence>
<dbReference type="InterPro" id="IPR034718">
    <property type="entry name" value="RlpA"/>
</dbReference>
<dbReference type="EC" id="4.2.2.-" evidence="4"/>
<dbReference type="PROSITE" id="PS51724">
    <property type="entry name" value="SPOR"/>
    <property type="match status" value="1"/>
</dbReference>
<dbReference type="InterPro" id="IPR007730">
    <property type="entry name" value="SPOR-like_dom"/>
</dbReference>
<dbReference type="NCBIfam" id="TIGR00413">
    <property type="entry name" value="rlpA"/>
    <property type="match status" value="1"/>
</dbReference>
<comment type="function">
    <text evidence="4">Lytic transglycosylase with a strong preference for naked glycan strands that lack stem peptides.</text>
</comment>